<keyword evidence="2" id="KW-1185">Reference proteome</keyword>
<sequence>MSILEEIHFALYHNGKLHAVTATPYLFPVENGMPACFNAKLDDKNIGDIKRSEHKWENENIADEELLSKIGSFLCSKYK</sequence>
<gene>
    <name evidence="1" type="ORF">FRZ67_16460</name>
</gene>
<organism evidence="1 2">
    <name type="scientific">Panacibacter ginsenosidivorans</name>
    <dbReference type="NCBI Taxonomy" id="1813871"/>
    <lineage>
        <taxon>Bacteria</taxon>
        <taxon>Pseudomonadati</taxon>
        <taxon>Bacteroidota</taxon>
        <taxon>Chitinophagia</taxon>
        <taxon>Chitinophagales</taxon>
        <taxon>Chitinophagaceae</taxon>
        <taxon>Panacibacter</taxon>
    </lineage>
</organism>
<accession>A0A5B8VBX4</accession>
<evidence type="ECO:0000313" key="1">
    <source>
        <dbReference type="EMBL" id="QEC68822.1"/>
    </source>
</evidence>
<proteinExistence type="predicted"/>
<dbReference type="Proteomes" id="UP000321533">
    <property type="component" value="Chromosome"/>
</dbReference>
<protein>
    <submittedName>
        <fullName evidence="1">Uncharacterized protein</fullName>
    </submittedName>
</protein>
<dbReference type="RefSeq" id="WP_147191230.1">
    <property type="nucleotide sequence ID" value="NZ_CP042435.1"/>
</dbReference>
<evidence type="ECO:0000313" key="2">
    <source>
        <dbReference type="Proteomes" id="UP000321533"/>
    </source>
</evidence>
<reference evidence="1 2" key="1">
    <citation type="journal article" date="2016" name="Int. J. Syst. Evol. Microbiol.">
        <title>Panacibacter ginsenosidivorans gen. nov., sp. nov., with ginsenoside converting activity isolated from soil of a ginseng field.</title>
        <authorList>
            <person name="Siddiqi M.Z."/>
            <person name="Muhammad Shafi S."/>
            <person name="Choi K.D."/>
            <person name="Im W.T."/>
        </authorList>
    </citation>
    <scope>NUCLEOTIDE SEQUENCE [LARGE SCALE GENOMIC DNA]</scope>
    <source>
        <strain evidence="1 2">Gsoil1550</strain>
    </source>
</reference>
<name>A0A5B8VBX4_9BACT</name>
<dbReference type="AlphaFoldDB" id="A0A5B8VBX4"/>
<dbReference type="KEGG" id="pgin:FRZ67_16460"/>
<dbReference type="EMBL" id="CP042435">
    <property type="protein sequence ID" value="QEC68822.1"/>
    <property type="molecule type" value="Genomic_DNA"/>
</dbReference>